<name>A0AAX2HBY7_9PSED</name>
<reference evidence="2 3" key="1">
    <citation type="submission" date="2017-08" db="EMBL/GenBank/DDBJ databases">
        <authorList>
            <person name="Chaillou S."/>
        </authorList>
    </citation>
    <scope>NUCLEOTIDE SEQUENCE [LARGE SCALE GENOMIC DNA]</scope>
    <source>
        <strain evidence="2 3">MFPA15A1205</strain>
    </source>
</reference>
<protein>
    <submittedName>
        <fullName evidence="2">Uncharacterized protein</fullName>
    </submittedName>
</protein>
<evidence type="ECO:0000313" key="3">
    <source>
        <dbReference type="Proteomes" id="UP000219564"/>
    </source>
</evidence>
<proteinExistence type="predicted"/>
<organism evidence="2 3">
    <name type="scientific">Pseudomonas lundensis</name>
    <dbReference type="NCBI Taxonomy" id="86185"/>
    <lineage>
        <taxon>Bacteria</taxon>
        <taxon>Pseudomonadati</taxon>
        <taxon>Pseudomonadota</taxon>
        <taxon>Gammaproteobacteria</taxon>
        <taxon>Pseudomonadales</taxon>
        <taxon>Pseudomonadaceae</taxon>
        <taxon>Pseudomonas</taxon>
    </lineage>
</organism>
<evidence type="ECO:0000256" key="1">
    <source>
        <dbReference type="SAM" id="Phobius"/>
    </source>
</evidence>
<feature type="transmembrane region" description="Helical" evidence="1">
    <location>
        <begin position="16"/>
        <end position="42"/>
    </location>
</feature>
<keyword evidence="1" id="KW-1133">Transmembrane helix</keyword>
<keyword evidence="1" id="KW-0472">Membrane</keyword>
<dbReference type="AlphaFoldDB" id="A0AAX2HBY7"/>
<dbReference type="EMBL" id="OBKZ01000035">
    <property type="protein sequence ID" value="SOB53685.1"/>
    <property type="molecule type" value="Genomic_DNA"/>
</dbReference>
<dbReference type="Proteomes" id="UP000219564">
    <property type="component" value="Unassembled WGS sequence"/>
</dbReference>
<accession>A0AAX2HBY7</accession>
<gene>
    <name evidence="2" type="ORF">PLUA15_400004</name>
</gene>
<keyword evidence="1" id="KW-0812">Transmembrane</keyword>
<evidence type="ECO:0000313" key="2">
    <source>
        <dbReference type="EMBL" id="SOB53685.1"/>
    </source>
</evidence>
<comment type="caution">
    <text evidence="2">The sequence shown here is derived from an EMBL/GenBank/DDBJ whole genome shotgun (WGS) entry which is preliminary data.</text>
</comment>
<sequence>MLKFKYRFSLHYLEAFYFKFCCILIVSNYIKIHPIYFCLYFISMGK</sequence>